<comment type="subcellular location">
    <subcellularLocation>
        <location evidence="1 7">Cell membrane</location>
        <topology evidence="1 7">Multi-pass membrane protein</topology>
    </subcellularLocation>
</comment>
<dbReference type="Proteomes" id="UP000642829">
    <property type="component" value="Unassembled WGS sequence"/>
</dbReference>
<feature type="transmembrane region" description="Helical" evidence="7">
    <location>
        <begin position="77"/>
        <end position="99"/>
    </location>
</feature>
<keyword evidence="6 7" id="KW-0472">Membrane</keyword>
<feature type="domain" description="ABC transmembrane type-1" evidence="8">
    <location>
        <begin position="74"/>
        <end position="265"/>
    </location>
</feature>
<dbReference type="RefSeq" id="WP_189514908.1">
    <property type="nucleotide sequence ID" value="NZ_BMXG01000012.1"/>
</dbReference>
<keyword evidence="3" id="KW-1003">Cell membrane</keyword>
<evidence type="ECO:0000259" key="8">
    <source>
        <dbReference type="PROSITE" id="PS50928"/>
    </source>
</evidence>
<dbReference type="AlphaFoldDB" id="A0A8J3DID5"/>
<dbReference type="Gene3D" id="1.10.3720.10">
    <property type="entry name" value="MetI-like"/>
    <property type="match status" value="1"/>
</dbReference>
<comment type="similarity">
    <text evidence="7">Belongs to the binding-protein-dependent transport system permease family.</text>
</comment>
<accession>A0A8J3DID5</accession>
<keyword evidence="2 7" id="KW-0813">Transport</keyword>
<gene>
    <name evidence="9" type="ORF">GCM10007047_21250</name>
</gene>
<reference evidence="9" key="2">
    <citation type="submission" date="2020-09" db="EMBL/GenBank/DDBJ databases">
        <authorList>
            <person name="Sun Q."/>
            <person name="Kim S."/>
        </authorList>
    </citation>
    <scope>NUCLEOTIDE SEQUENCE</scope>
    <source>
        <strain evidence="9">KCTC 12870</strain>
    </source>
</reference>
<evidence type="ECO:0000256" key="7">
    <source>
        <dbReference type="RuleBase" id="RU363032"/>
    </source>
</evidence>
<feature type="transmembrane region" description="Helical" evidence="7">
    <location>
        <begin position="111"/>
        <end position="133"/>
    </location>
</feature>
<evidence type="ECO:0000256" key="3">
    <source>
        <dbReference type="ARBA" id="ARBA00022475"/>
    </source>
</evidence>
<feature type="transmembrane region" description="Helical" evidence="7">
    <location>
        <begin position="244"/>
        <end position="264"/>
    </location>
</feature>
<reference evidence="9" key="1">
    <citation type="journal article" date="2014" name="Int. J. Syst. Evol. Microbiol.">
        <title>Complete genome sequence of Corynebacterium casei LMG S-19264T (=DSM 44701T), isolated from a smear-ripened cheese.</title>
        <authorList>
            <consortium name="US DOE Joint Genome Institute (JGI-PGF)"/>
            <person name="Walter F."/>
            <person name="Albersmeier A."/>
            <person name="Kalinowski J."/>
            <person name="Ruckert C."/>
        </authorList>
    </citation>
    <scope>NUCLEOTIDE SEQUENCE</scope>
    <source>
        <strain evidence="9">KCTC 12870</strain>
    </source>
</reference>
<evidence type="ECO:0000256" key="6">
    <source>
        <dbReference type="ARBA" id="ARBA00023136"/>
    </source>
</evidence>
<dbReference type="SUPFAM" id="SSF161098">
    <property type="entry name" value="MetI-like"/>
    <property type="match status" value="1"/>
</dbReference>
<dbReference type="EMBL" id="BMXG01000012">
    <property type="protein sequence ID" value="GHC04292.1"/>
    <property type="molecule type" value="Genomic_DNA"/>
</dbReference>
<evidence type="ECO:0000313" key="9">
    <source>
        <dbReference type="EMBL" id="GHC04292.1"/>
    </source>
</evidence>
<dbReference type="Pfam" id="PF00528">
    <property type="entry name" value="BPD_transp_1"/>
    <property type="match status" value="1"/>
</dbReference>
<dbReference type="CDD" id="cd06261">
    <property type="entry name" value="TM_PBP2"/>
    <property type="match status" value="1"/>
</dbReference>
<keyword evidence="10" id="KW-1185">Reference proteome</keyword>
<dbReference type="PANTHER" id="PTHR43744">
    <property type="entry name" value="ABC TRANSPORTER PERMEASE PROTEIN MG189-RELATED-RELATED"/>
    <property type="match status" value="1"/>
</dbReference>
<protein>
    <submittedName>
        <fullName evidence="9">Sugar ABC transporter permease</fullName>
    </submittedName>
</protein>
<dbReference type="InterPro" id="IPR035906">
    <property type="entry name" value="MetI-like_sf"/>
</dbReference>
<evidence type="ECO:0000313" key="10">
    <source>
        <dbReference type="Proteomes" id="UP000642829"/>
    </source>
</evidence>
<evidence type="ECO:0000256" key="5">
    <source>
        <dbReference type="ARBA" id="ARBA00022989"/>
    </source>
</evidence>
<proteinExistence type="inferred from homology"/>
<dbReference type="PROSITE" id="PS50928">
    <property type="entry name" value="ABC_TM1"/>
    <property type="match status" value="1"/>
</dbReference>
<keyword evidence="5 7" id="KW-1133">Transmembrane helix</keyword>
<dbReference type="GO" id="GO:0005886">
    <property type="term" value="C:plasma membrane"/>
    <property type="evidence" value="ECO:0007669"/>
    <property type="project" value="UniProtKB-SubCell"/>
</dbReference>
<evidence type="ECO:0000256" key="1">
    <source>
        <dbReference type="ARBA" id="ARBA00004651"/>
    </source>
</evidence>
<feature type="transmembrane region" description="Helical" evidence="7">
    <location>
        <begin position="145"/>
        <end position="164"/>
    </location>
</feature>
<name>A0A8J3DID5_9BACT</name>
<dbReference type="GO" id="GO:0055085">
    <property type="term" value="P:transmembrane transport"/>
    <property type="evidence" value="ECO:0007669"/>
    <property type="project" value="InterPro"/>
</dbReference>
<keyword evidence="4 7" id="KW-0812">Transmembrane</keyword>
<dbReference type="InterPro" id="IPR000515">
    <property type="entry name" value="MetI-like"/>
</dbReference>
<feature type="transmembrane region" description="Helical" evidence="7">
    <location>
        <begin position="12"/>
        <end position="33"/>
    </location>
</feature>
<dbReference type="PANTHER" id="PTHR43744:SF12">
    <property type="entry name" value="ABC TRANSPORTER PERMEASE PROTEIN MG189-RELATED"/>
    <property type="match status" value="1"/>
</dbReference>
<evidence type="ECO:0000256" key="2">
    <source>
        <dbReference type="ARBA" id="ARBA00022448"/>
    </source>
</evidence>
<evidence type="ECO:0000256" key="4">
    <source>
        <dbReference type="ARBA" id="ARBA00022692"/>
    </source>
</evidence>
<sequence>MTSQTAQRVQKLCLYLLLVVGAIAFLAPFAWMVSTSLKPLEETMTMPPRWIPKEILWSNYPEAVAEMRYFWRYTANTLFLCFMTVTGTVLSSAIAAYGFSRIEWVGRDKVFLLVLATMMIPFPVVMVPMYTLFKLIGWTGTFKPLWVPSFLAAAFNVFLLRQFFLTLPKDISEAARIDGCSEWQIFWRVILPLAKPALIVVALFQFMATWNDFIGPLIYLSEQQDMTLALGLQAYESKGGGTNWNYLMAASTLIVLPVVGLFFISQRYFIEGIATTGGKG</sequence>
<feature type="transmembrane region" description="Helical" evidence="7">
    <location>
        <begin position="185"/>
        <end position="207"/>
    </location>
</feature>
<organism evidence="9 10">
    <name type="scientific">Cerasicoccus arenae</name>
    <dbReference type="NCBI Taxonomy" id="424488"/>
    <lineage>
        <taxon>Bacteria</taxon>
        <taxon>Pseudomonadati</taxon>
        <taxon>Verrucomicrobiota</taxon>
        <taxon>Opitutia</taxon>
        <taxon>Puniceicoccales</taxon>
        <taxon>Cerasicoccaceae</taxon>
        <taxon>Cerasicoccus</taxon>
    </lineage>
</organism>
<comment type="caution">
    <text evidence="9">The sequence shown here is derived from an EMBL/GenBank/DDBJ whole genome shotgun (WGS) entry which is preliminary data.</text>
</comment>